<dbReference type="GO" id="GO:0016597">
    <property type="term" value="F:amino acid binding"/>
    <property type="evidence" value="ECO:0007669"/>
    <property type="project" value="TreeGrafter"/>
</dbReference>
<dbReference type="AlphaFoldDB" id="A0A0S6VTK2"/>
<feature type="active site" description="Nucleophile" evidence="3">
    <location>
        <position position="249"/>
    </location>
</feature>
<keyword evidence="2" id="KW-0378">Hydrolase</keyword>
<gene>
    <name evidence="4" type="ORF">U14_02115</name>
</gene>
<dbReference type="HOGENOM" id="CLU_067923_1_0_0"/>
<keyword evidence="4" id="KW-0808">Transferase</keyword>
<dbReference type="Pfam" id="PF19420">
    <property type="entry name" value="DDAH_eukar"/>
    <property type="match status" value="1"/>
</dbReference>
<evidence type="ECO:0000313" key="4">
    <source>
        <dbReference type="EMBL" id="GAK50874.1"/>
    </source>
</evidence>
<protein>
    <submittedName>
        <fullName evidence="4">Amidinotransferase</fullName>
    </submittedName>
</protein>
<proteinExistence type="inferred from homology"/>
<dbReference type="GO" id="GO:0045429">
    <property type="term" value="P:positive regulation of nitric oxide biosynthetic process"/>
    <property type="evidence" value="ECO:0007669"/>
    <property type="project" value="TreeGrafter"/>
</dbReference>
<dbReference type="EMBL" id="DF820456">
    <property type="protein sequence ID" value="GAK50874.1"/>
    <property type="molecule type" value="Genomic_DNA"/>
</dbReference>
<accession>A0A0S6VTK2</accession>
<dbReference type="SUPFAM" id="SSF55909">
    <property type="entry name" value="Pentein"/>
    <property type="match status" value="1"/>
</dbReference>
<dbReference type="PANTHER" id="PTHR12737">
    <property type="entry name" value="DIMETHYLARGININE DIMETHYLAMINOHYDROLASE"/>
    <property type="match status" value="1"/>
</dbReference>
<comment type="similarity">
    <text evidence="1">Belongs to the DDAH family.</text>
</comment>
<dbReference type="GO" id="GO:0000052">
    <property type="term" value="P:citrulline metabolic process"/>
    <property type="evidence" value="ECO:0007669"/>
    <property type="project" value="TreeGrafter"/>
</dbReference>
<evidence type="ECO:0000256" key="2">
    <source>
        <dbReference type="ARBA" id="ARBA00022801"/>
    </source>
</evidence>
<sequence>MIVLEPKRALVRDIGDKYKSCLSTHPLHHTLDLSLAREQHAAYCGALRELGLEIIKVPRDDEHPDSVFVEDNAVVHNGKALICRMAKTSRRGEEMGVEAVLKQYVKVKRATSPATVEGGDVVHLDDKLISGISQRTNPEGIAQMQEWLEVPVSTVFDPNIMHLKSYVTYLGKGIMIATDRYATHPALEGYQIIIPPSKDEYAADTLAVGDTVLMAQGYPEAHTMVKEAGFDVVVLNVSEIQKCDGALTCMSILF</sequence>
<dbReference type="Proteomes" id="UP000030700">
    <property type="component" value="Unassembled WGS sequence"/>
</dbReference>
<dbReference type="GO" id="GO:0006525">
    <property type="term" value="P:arginine metabolic process"/>
    <property type="evidence" value="ECO:0007669"/>
    <property type="project" value="TreeGrafter"/>
</dbReference>
<keyword evidence="5" id="KW-1185">Reference proteome</keyword>
<dbReference type="InterPro" id="IPR033199">
    <property type="entry name" value="DDAH-like"/>
</dbReference>
<dbReference type="GO" id="GO:0016740">
    <property type="term" value="F:transferase activity"/>
    <property type="evidence" value="ECO:0007669"/>
    <property type="project" value="UniProtKB-KW"/>
</dbReference>
<dbReference type="Gene3D" id="3.75.10.10">
    <property type="entry name" value="L-arginine/glycine Amidinotransferase, Chain A"/>
    <property type="match status" value="1"/>
</dbReference>
<reference evidence="4" key="1">
    <citation type="journal article" date="2015" name="PeerJ">
        <title>First genomic representation of candidate bacterial phylum KSB3 points to enhanced environmental sensing as a trigger of wastewater bulking.</title>
        <authorList>
            <person name="Sekiguchi Y."/>
            <person name="Ohashi A."/>
            <person name="Parks D.H."/>
            <person name="Yamauchi T."/>
            <person name="Tyson G.W."/>
            <person name="Hugenholtz P."/>
        </authorList>
    </citation>
    <scope>NUCLEOTIDE SEQUENCE [LARGE SCALE GENOMIC DNA]</scope>
</reference>
<feature type="active site" description="Proton donor" evidence="3">
    <location>
        <position position="162"/>
    </location>
</feature>
<evidence type="ECO:0000313" key="5">
    <source>
        <dbReference type="Proteomes" id="UP000030700"/>
    </source>
</evidence>
<organism evidence="4">
    <name type="scientific">Candidatus Moduliflexus flocculans</name>
    <dbReference type="NCBI Taxonomy" id="1499966"/>
    <lineage>
        <taxon>Bacteria</taxon>
        <taxon>Candidatus Moduliflexota</taxon>
        <taxon>Candidatus Moduliflexia</taxon>
        <taxon>Candidatus Moduliflexales</taxon>
        <taxon>Candidatus Moduliflexaceae</taxon>
    </lineage>
</organism>
<dbReference type="GO" id="GO:0016403">
    <property type="term" value="F:dimethylargininase activity"/>
    <property type="evidence" value="ECO:0007669"/>
    <property type="project" value="TreeGrafter"/>
</dbReference>
<evidence type="ECO:0000256" key="1">
    <source>
        <dbReference type="ARBA" id="ARBA00008532"/>
    </source>
</evidence>
<name>A0A0S6VTK2_9BACT</name>
<dbReference type="PANTHER" id="PTHR12737:SF9">
    <property type="entry name" value="DIMETHYLARGININASE"/>
    <property type="match status" value="1"/>
</dbReference>
<dbReference type="STRING" id="1499966.U14_02115"/>
<evidence type="ECO:0000256" key="3">
    <source>
        <dbReference type="PIRSR" id="PIRSR633199-1"/>
    </source>
</evidence>